<dbReference type="PANTHER" id="PTHR43345">
    <property type="entry name" value="3-ISOPROPYLMALATE DEHYDRATASE SMALL SUBUNIT 2-RELATED-RELATED"/>
    <property type="match status" value="1"/>
</dbReference>
<dbReference type="Proteomes" id="UP001597327">
    <property type="component" value="Unassembled WGS sequence"/>
</dbReference>
<evidence type="ECO:0000313" key="9">
    <source>
        <dbReference type="Proteomes" id="UP001597327"/>
    </source>
</evidence>
<name>A0ABW4JWD6_9HYPH</name>
<comment type="catalytic activity">
    <reaction evidence="1 6">
        <text>(2R,3S)-3-isopropylmalate = (2S)-2-isopropylmalate</text>
        <dbReference type="Rhea" id="RHEA:32287"/>
        <dbReference type="ChEBI" id="CHEBI:1178"/>
        <dbReference type="ChEBI" id="CHEBI:35121"/>
        <dbReference type="EC" id="4.2.1.33"/>
    </reaction>
</comment>
<comment type="pathway">
    <text evidence="3 6">Amino-acid biosynthesis; L-leucine biosynthesis; L-leucine from 3-methyl-2-oxobutanoate: step 2/4.</text>
</comment>
<dbReference type="HAMAP" id="MF_01032">
    <property type="entry name" value="LeuD_type2"/>
    <property type="match status" value="1"/>
</dbReference>
<evidence type="ECO:0000313" key="8">
    <source>
        <dbReference type="EMBL" id="MFD1695857.1"/>
    </source>
</evidence>
<comment type="function">
    <text evidence="2 6">Catalyzes the isomerization between 2-isopropylmalate and 3-isopropylmalate, via the formation of 2-isopropylmaleate.</text>
</comment>
<keyword evidence="9" id="KW-1185">Reference proteome</keyword>
<evidence type="ECO:0000256" key="1">
    <source>
        <dbReference type="ARBA" id="ARBA00000491"/>
    </source>
</evidence>
<dbReference type="InterPro" id="IPR015928">
    <property type="entry name" value="Aconitase/3IPM_dehydase_swvl"/>
</dbReference>
<evidence type="ECO:0000256" key="2">
    <source>
        <dbReference type="ARBA" id="ARBA00002695"/>
    </source>
</evidence>
<dbReference type="InterPro" id="IPR033940">
    <property type="entry name" value="IPMI_Swivel"/>
</dbReference>
<reference evidence="9" key="1">
    <citation type="journal article" date="2019" name="Int. J. Syst. Evol. Microbiol.">
        <title>The Global Catalogue of Microorganisms (GCM) 10K type strain sequencing project: providing services to taxonomists for standard genome sequencing and annotation.</title>
        <authorList>
            <consortium name="The Broad Institute Genomics Platform"/>
            <consortium name="The Broad Institute Genome Sequencing Center for Infectious Disease"/>
            <person name="Wu L."/>
            <person name="Ma J."/>
        </authorList>
    </citation>
    <scope>NUCLEOTIDE SEQUENCE [LARGE SCALE GENOMIC DNA]</scope>
    <source>
        <strain evidence="9">JCM 3369</strain>
    </source>
</reference>
<dbReference type="CDD" id="cd01577">
    <property type="entry name" value="IPMI_Swivel"/>
    <property type="match status" value="1"/>
</dbReference>
<evidence type="ECO:0000256" key="4">
    <source>
        <dbReference type="ARBA" id="ARBA00011271"/>
    </source>
</evidence>
<keyword evidence="5 6" id="KW-0456">Lyase</keyword>
<protein>
    <recommendedName>
        <fullName evidence="6">3-isopropylmalate dehydratase small subunit</fullName>
        <ecNumber evidence="6">4.2.1.33</ecNumber>
    </recommendedName>
    <alternativeName>
        <fullName evidence="6">Alpha-IPM isomerase</fullName>
        <shortName evidence="6">IPMI</shortName>
    </alternativeName>
    <alternativeName>
        <fullName evidence="6">Isopropylmalate isomerase</fullName>
    </alternativeName>
</protein>
<dbReference type="SUPFAM" id="SSF52016">
    <property type="entry name" value="LeuD/IlvD-like"/>
    <property type="match status" value="1"/>
</dbReference>
<dbReference type="NCBIfam" id="TIGR02087">
    <property type="entry name" value="LEUD_arch"/>
    <property type="match status" value="1"/>
</dbReference>
<feature type="domain" description="Aconitase A/isopropylmalate dehydratase small subunit swivel" evidence="7">
    <location>
        <begin position="49"/>
        <end position="97"/>
    </location>
</feature>
<evidence type="ECO:0000259" key="7">
    <source>
        <dbReference type="Pfam" id="PF00694"/>
    </source>
</evidence>
<sequence length="170" mass="17980">MSARLFLFGDDIDTDQLAPGQYMKGGIDELTAHCLEGVRPDFAGSVRSGDILVAGKNFGMGSSREQAAEALKKLGLAAVIARSFAGIFYRNAINLGLPVLIAPNLPDLEDGASAALDLDAGTLTLVDSGQVISLEPLPENLKALLADGGLVPHLKKRFSRERHKEHGQCA</sequence>
<dbReference type="InterPro" id="IPR050075">
    <property type="entry name" value="LeuD"/>
</dbReference>
<dbReference type="Gene3D" id="3.20.19.10">
    <property type="entry name" value="Aconitase, domain 4"/>
    <property type="match status" value="1"/>
</dbReference>
<keyword evidence="6" id="KW-0432">Leucine biosynthesis</keyword>
<evidence type="ECO:0000256" key="6">
    <source>
        <dbReference type="HAMAP-Rule" id="MF_01032"/>
    </source>
</evidence>
<dbReference type="RefSeq" id="WP_149893824.1">
    <property type="nucleotide sequence ID" value="NZ_JBHUFA010000002.1"/>
</dbReference>
<dbReference type="PANTHER" id="PTHR43345:SF10">
    <property type="entry name" value="3-ISOPROPYLMALATE DEHYDRATASE SMALL SUBUNIT 1"/>
    <property type="match status" value="1"/>
</dbReference>
<dbReference type="EMBL" id="JBHUFA010000002">
    <property type="protein sequence ID" value="MFD1695857.1"/>
    <property type="molecule type" value="Genomic_DNA"/>
</dbReference>
<comment type="similarity">
    <text evidence="6">Belongs to the LeuD family. LeuD type 2 subfamily.</text>
</comment>
<dbReference type="Pfam" id="PF00694">
    <property type="entry name" value="Aconitase_C"/>
    <property type="match status" value="1"/>
</dbReference>
<accession>A0ABW4JWD6</accession>
<organism evidence="8 9">
    <name type="scientific">Roseibium aestuarii</name>
    <dbReference type="NCBI Taxonomy" id="2600299"/>
    <lineage>
        <taxon>Bacteria</taxon>
        <taxon>Pseudomonadati</taxon>
        <taxon>Pseudomonadota</taxon>
        <taxon>Alphaproteobacteria</taxon>
        <taxon>Hyphomicrobiales</taxon>
        <taxon>Stappiaceae</taxon>
        <taxon>Roseibium</taxon>
    </lineage>
</organism>
<comment type="caution">
    <text evidence="8">The sequence shown here is derived from an EMBL/GenBank/DDBJ whole genome shotgun (WGS) entry which is preliminary data.</text>
</comment>
<gene>
    <name evidence="6" type="primary">leuD</name>
    <name evidence="8" type="ORF">ACFSC7_10055</name>
</gene>
<comment type="subunit">
    <text evidence="4 6">Heterodimer of LeuC and LeuD.</text>
</comment>
<proteinExistence type="inferred from homology"/>
<dbReference type="InterPro" id="IPR011827">
    <property type="entry name" value="LeuD_type2/HacB/DmdB"/>
</dbReference>
<evidence type="ECO:0000256" key="3">
    <source>
        <dbReference type="ARBA" id="ARBA00004729"/>
    </source>
</evidence>
<keyword evidence="6" id="KW-0100">Branched-chain amino acid biosynthesis</keyword>
<dbReference type="EC" id="4.2.1.33" evidence="6"/>
<keyword evidence="6" id="KW-0028">Amino-acid biosynthesis</keyword>
<evidence type="ECO:0000256" key="5">
    <source>
        <dbReference type="ARBA" id="ARBA00023239"/>
    </source>
</evidence>
<dbReference type="InterPro" id="IPR000573">
    <property type="entry name" value="AconitaseA/IPMdHydase_ssu_swvl"/>
</dbReference>